<organism evidence="7 8">
    <name type="scientific">Ignelater luminosus</name>
    <name type="common">Cucubano</name>
    <name type="synonym">Pyrophorus luminosus</name>
    <dbReference type="NCBI Taxonomy" id="2038154"/>
    <lineage>
        <taxon>Eukaryota</taxon>
        <taxon>Metazoa</taxon>
        <taxon>Ecdysozoa</taxon>
        <taxon>Arthropoda</taxon>
        <taxon>Hexapoda</taxon>
        <taxon>Insecta</taxon>
        <taxon>Pterygota</taxon>
        <taxon>Neoptera</taxon>
        <taxon>Endopterygota</taxon>
        <taxon>Coleoptera</taxon>
        <taxon>Polyphaga</taxon>
        <taxon>Elateriformia</taxon>
        <taxon>Elateroidea</taxon>
        <taxon>Elateridae</taxon>
        <taxon>Agrypninae</taxon>
        <taxon>Pyrophorini</taxon>
        <taxon>Ignelater</taxon>
    </lineage>
</organism>
<keyword evidence="8" id="KW-1185">Reference proteome</keyword>
<feature type="region of interest" description="Disordered" evidence="4">
    <location>
        <begin position="1100"/>
        <end position="1119"/>
    </location>
</feature>
<dbReference type="Gene3D" id="1.25.40.410">
    <property type="match status" value="1"/>
</dbReference>
<dbReference type="InterPro" id="IPR046769">
    <property type="entry name" value="DOCKER_Lobe_A"/>
</dbReference>
<dbReference type="Pfam" id="PF14429">
    <property type="entry name" value="DOCK-C2"/>
    <property type="match status" value="1"/>
</dbReference>
<evidence type="ECO:0000259" key="6">
    <source>
        <dbReference type="PROSITE" id="PS51651"/>
    </source>
</evidence>
<dbReference type="PROSITE" id="PS51650">
    <property type="entry name" value="C2_DOCK"/>
    <property type="match status" value="1"/>
</dbReference>
<evidence type="ECO:0000313" key="7">
    <source>
        <dbReference type="EMBL" id="KAF2880190.1"/>
    </source>
</evidence>
<dbReference type="InterPro" id="IPR043161">
    <property type="entry name" value="DOCK_C_lobe_A"/>
</dbReference>
<dbReference type="PROSITE" id="PS51651">
    <property type="entry name" value="DOCKER"/>
    <property type="match status" value="1"/>
</dbReference>
<keyword evidence="1" id="KW-0597">Phosphoprotein</keyword>
<dbReference type="CDD" id="cd08696">
    <property type="entry name" value="C2_Dock-C"/>
    <property type="match status" value="1"/>
</dbReference>
<feature type="region of interest" description="Disordered" evidence="4">
    <location>
        <begin position="414"/>
        <end position="468"/>
    </location>
</feature>
<dbReference type="GO" id="GO:0007264">
    <property type="term" value="P:small GTPase-mediated signal transduction"/>
    <property type="evidence" value="ECO:0007669"/>
    <property type="project" value="InterPro"/>
</dbReference>
<dbReference type="EMBL" id="VTPC01091012">
    <property type="protein sequence ID" value="KAF2880190.1"/>
    <property type="molecule type" value="Genomic_DNA"/>
</dbReference>
<evidence type="ECO:0000256" key="4">
    <source>
        <dbReference type="SAM" id="MobiDB-lite"/>
    </source>
</evidence>
<dbReference type="GO" id="GO:0005085">
    <property type="term" value="F:guanyl-nucleotide exchange factor activity"/>
    <property type="evidence" value="ECO:0007669"/>
    <property type="project" value="UniProtKB-KW"/>
</dbReference>
<gene>
    <name evidence="7" type="ORF">ILUMI_25991</name>
</gene>
<evidence type="ECO:0000259" key="5">
    <source>
        <dbReference type="PROSITE" id="PS51650"/>
    </source>
</evidence>
<evidence type="ECO:0000313" key="8">
    <source>
        <dbReference type="Proteomes" id="UP000801492"/>
    </source>
</evidence>
<dbReference type="InterPro" id="IPR027357">
    <property type="entry name" value="DOCKER_dom"/>
</dbReference>
<dbReference type="FunFam" id="1.20.58.740:FF:000002">
    <property type="entry name" value="Dedicator of cytokinesis protein 7"/>
    <property type="match status" value="1"/>
</dbReference>
<dbReference type="PANTHER" id="PTHR23317">
    <property type="entry name" value="DEDICATOR OF CYTOKINESIS DOCK"/>
    <property type="match status" value="1"/>
</dbReference>
<dbReference type="Pfam" id="PF06920">
    <property type="entry name" value="DHR-2_Lobe_A"/>
    <property type="match status" value="1"/>
</dbReference>
<evidence type="ECO:0000256" key="3">
    <source>
        <dbReference type="PROSITE-ProRule" id="PRU00983"/>
    </source>
</evidence>
<dbReference type="PANTHER" id="PTHR23317:SF76">
    <property type="entry name" value="LD20667P"/>
    <property type="match status" value="1"/>
</dbReference>
<evidence type="ECO:0000256" key="2">
    <source>
        <dbReference type="ARBA" id="ARBA00022658"/>
    </source>
</evidence>
<reference evidence="7" key="1">
    <citation type="submission" date="2019-08" db="EMBL/GenBank/DDBJ databases">
        <title>The genome of the North American firefly Photinus pyralis.</title>
        <authorList>
            <consortium name="Photinus pyralis genome working group"/>
            <person name="Fallon T.R."/>
            <person name="Sander Lower S.E."/>
            <person name="Weng J.-K."/>
        </authorList>
    </citation>
    <scope>NUCLEOTIDE SEQUENCE</scope>
    <source>
        <strain evidence="7">TRF0915ILg1</strain>
        <tissue evidence="7">Whole body</tissue>
    </source>
</reference>
<feature type="compositionally biased region" description="Basic and acidic residues" evidence="4">
    <location>
        <begin position="458"/>
        <end position="468"/>
    </location>
</feature>
<dbReference type="Pfam" id="PF20422">
    <property type="entry name" value="DHR-2_Lobe_B"/>
    <property type="match status" value="1"/>
</dbReference>
<dbReference type="InterPro" id="IPR027007">
    <property type="entry name" value="C2_DOCK-type_domain"/>
</dbReference>
<evidence type="ECO:0008006" key="9">
    <source>
        <dbReference type="Google" id="ProtNLM"/>
    </source>
</evidence>
<feature type="compositionally biased region" description="Low complexity" evidence="4">
    <location>
        <begin position="1100"/>
        <end position="1117"/>
    </location>
</feature>
<protein>
    <recommendedName>
        <fullName evidence="9">Dedicator of cytokinesis protein 7</fullName>
    </recommendedName>
</protein>
<proteinExistence type="inferred from homology"/>
<dbReference type="Proteomes" id="UP000801492">
    <property type="component" value="Unassembled WGS sequence"/>
</dbReference>
<dbReference type="InterPro" id="IPR021816">
    <property type="entry name" value="DOCK_C/D_N"/>
</dbReference>
<dbReference type="Pfam" id="PF11878">
    <property type="entry name" value="DOCK_C-D_N"/>
    <property type="match status" value="1"/>
</dbReference>
<dbReference type="InterPro" id="IPR043162">
    <property type="entry name" value="DOCK_C_lobe_C"/>
</dbReference>
<keyword evidence="2" id="KW-0344">Guanine-nucleotide releasing factor</keyword>
<dbReference type="Gene3D" id="2.60.40.150">
    <property type="entry name" value="C2 domain"/>
    <property type="match status" value="1"/>
</dbReference>
<feature type="domain" description="C2 DOCK-type" evidence="5">
    <location>
        <begin position="581"/>
        <end position="748"/>
    </location>
</feature>
<feature type="region of interest" description="Disordered" evidence="4">
    <location>
        <begin position="154"/>
        <end position="173"/>
    </location>
</feature>
<dbReference type="Gene3D" id="1.20.58.740">
    <property type="match status" value="1"/>
</dbReference>
<comment type="similarity">
    <text evidence="3">Belongs to the DOCK family.</text>
</comment>
<dbReference type="InterPro" id="IPR026791">
    <property type="entry name" value="DOCK"/>
</dbReference>
<dbReference type="InterPro" id="IPR035892">
    <property type="entry name" value="C2_domain_sf"/>
</dbReference>
<feature type="compositionally biased region" description="Polar residues" evidence="4">
    <location>
        <begin position="423"/>
        <end position="441"/>
    </location>
</feature>
<sequence>MASSNQRAFTQKLSKQHAADVRRNVACHTSSKSNYMVSSITWWMNDAVEPMDYEDFLCQYQLLIDRDPLRTMLDFPYGDVELEIIKRPIRTLKPCIPEENIENLPPHVQTCIRCYTLDWHVVRYQHRSLSSSAGNRQNIPKPLYPSPRQEFEVDFQPTPSESTSELDIASITSSSRQSIASSTSLSSCGDTLTPRNSWASLDLRHSTGDPLIPEILDHATPEAFDQLNESRRQVDRQETIFSLCLPPTEVDGSEPVERRYIANPPVEHLGHRILVRCLQLKLDIEVEPLFASMALYDARERKKVSETFYFDLNPENLKRMLGGHVPYSDTSTLARGCVFNISYPSSDLFLVVRLEKVLQGDLNECVEPYLKDDKNRDKLKANAVATCERLGKYRQAFAWTGIYLMNVINGGNSLERDSDRDSTGTNSSTNSLERKSSSSGLEQLRRRATDMGSLTRRGSLERRSEKRRSWSPDHLASSLDSFRPITLTVSSFFKQESERFRDEDLYKCLLELKRPNLIMKKLKCIPASLKLDISPCPSEVKHCLTTELEKVHPYPDDKSRPIKELLEFPVKEVLTPHYIYRNLLFVSPKELNFSNRQGSARNLAVRVQLMAGEGEQHALPSIFGKSSCPELATEAYTAVTYHNKCPAFYDEIKMKLPAALGDNHHLLFTFYHISCQKKLEQTSVDTPVGYTWLPLLRDGRLVSGEFCLPVMLEPPPLNYSYIPADVCLPGTRWLDNHKGLFTVCLDTASSVHTHDPPVERFLSAYDYVQTGVVPARLGEAGLENELRSAMLGLAGARPETLVRNLPLIFDSIIQLLVQPPKISGHTLNVGHTSFEALCLLLNSISGLHELLTDQHSRNSLLATYIQYQCHLPHPLCTSAQGSPNWEGSSMVRSTSHPDLEVAHLQPSRGLDRAASMRAPSVDPTCPNISTLQRIVHQELALQWVVSSGRSKDLAMQNAWFLFELIIKSMVEHLGHTRSLDAPRKLRFSEQFLDDITTLVHTVTAEIIAHSTSDIRHAHKLNAALAFFYFDLLSVADRGYVFQLLRSYCKQLQAKIASIQDASVLVELKLECVRIVCSHEHYVALNLPFATPFMTSGASVSPSPSVTSSNSQTSFLSGPPASQERASVFAELSSEYRQHHYLTGLVLTDLATVLLEMQSPALHSKTVDTVRSLLYWHDSDPRYSSPEARRRVAALYMPLLSVAMDVLPLLHHWGGDKTDRYSTEEINTPTNINHNVALAIAGKLPHTSCDTFQQPRKTGIGAEVTRNLLTCVLWVLKNIERESLSQWLGELTSSRMGTLLQLLDACTSCFEYRPRRRAPPQSGYAHAQINQDVKSRLEDIILGQGSAREMMQRRKGGNQQGGGTEKLRWRKDQMTYRPGADAVDRPRDDLIADVHLEGHWATEASFIVLDTLERCVSTVAQWDNQQSLLGLALTVLLHALGKNQSTTVLPHMFASQRSLVFKFHSALFDEESDHCADLCLLLLKHCGSNIASVRSQAAASLYLLMRQTFQIGNNFARVKMQVTMSLSSLVGTSSSFSDDSLRRSFKTILEYGERDTELQETSFPEQVRDLVFNLHMILSDTVKMKEFQEDPEMLLDLMYRIAKGYQNSPDLRLTWLANMGQKHMERGNHCEAGMCMVHSAALVAEYLAMIEPLPHLPAGAAALEKVSPNVLAESAVSDDVLSPEREGVCLGSHFSEGGLLVLLEHAASFFHSAAMYEPMNDIYKVLIPIAENNRDFKKLANIHGKLHDAYTRIDQLQGKRVFGTYFRVGFYGSKFGDLDREEFIYKEPTLTKLPEIFNRLENFYAERFGAENVVIIMDSNVVDTTMLDPDKAYIQITYVEPYFEQYELRYRQTHFDKNFNIKRFMYATPFTPSGRAHGELHEQYKRKTILTTAVHFPYVKTRIQVVHRTQITLTPIEVAIEDIQKKTAELAAATQQEPPDPKILQMVLQGCIGTTVNQGPLEMALTFLPCDGKQLTKHQNKLRLCFKDFSKKCQDALKKNKNLIGSDQRDYQRELERNYKRFTEKLQPLVNLQNITITTSPHKYESPLQW</sequence>
<dbReference type="Pfam" id="PF20421">
    <property type="entry name" value="DHR-2_Lobe_C"/>
    <property type="match status" value="1"/>
</dbReference>
<accession>A0A8K0C477</accession>
<dbReference type="InterPro" id="IPR037808">
    <property type="entry name" value="C2_Dock-C"/>
</dbReference>
<evidence type="ECO:0000256" key="1">
    <source>
        <dbReference type="ARBA" id="ARBA00022553"/>
    </source>
</evidence>
<dbReference type="InterPro" id="IPR046773">
    <property type="entry name" value="DOCKER_Lobe_C"/>
</dbReference>
<dbReference type="FunFam" id="1.25.40.410:FF:000002">
    <property type="entry name" value="Dedicator of cytokinesis protein 7"/>
    <property type="match status" value="1"/>
</dbReference>
<feature type="domain" description="DOCKER" evidence="6">
    <location>
        <begin position="1602"/>
        <end position="2034"/>
    </location>
</feature>
<dbReference type="InterPro" id="IPR046770">
    <property type="entry name" value="DOCKER_Lobe_B"/>
</dbReference>
<comment type="caution">
    <text evidence="7">The sequence shown here is derived from an EMBL/GenBank/DDBJ whole genome shotgun (WGS) entry which is preliminary data.</text>
</comment>
<dbReference type="OrthoDB" id="47328at2759"/>
<dbReference type="CDD" id="cd11695">
    <property type="entry name" value="DHR2_DOCK_C"/>
    <property type="match status" value="1"/>
</dbReference>
<name>A0A8K0C477_IGNLU</name>